<dbReference type="EMBL" id="NJBN01000004">
    <property type="protein sequence ID" value="TKJ40764.1"/>
    <property type="molecule type" value="Genomic_DNA"/>
</dbReference>
<dbReference type="GO" id="GO:0016209">
    <property type="term" value="F:antioxidant activity"/>
    <property type="evidence" value="ECO:0007669"/>
    <property type="project" value="InterPro"/>
</dbReference>
<sequence length="119" mass="13344">MGTEIPYFQTEIHEIFDTDSVAVLSVLHPNAPTGWLEWYAPLTTMIKSVAITFPMLSDTTGDTFDLYESNLTNLPSIFLIDQSGVIQLRFDGTDSDPEFSLEMDEVLAKIDELLENPPD</sequence>
<evidence type="ECO:0000313" key="3">
    <source>
        <dbReference type="Proteomes" id="UP000319619"/>
    </source>
</evidence>
<dbReference type="Pfam" id="PF00578">
    <property type="entry name" value="AhpC-TSA"/>
    <property type="match status" value="1"/>
</dbReference>
<organism evidence="2 3">
    <name type="scientific">candidate division LCP-89 bacterium B3_LCP</name>
    <dbReference type="NCBI Taxonomy" id="2012998"/>
    <lineage>
        <taxon>Bacteria</taxon>
        <taxon>Pseudomonadati</taxon>
        <taxon>Bacteria division LCP-89</taxon>
    </lineage>
</organism>
<dbReference type="SUPFAM" id="SSF52833">
    <property type="entry name" value="Thioredoxin-like"/>
    <property type="match status" value="1"/>
</dbReference>
<proteinExistence type="predicted"/>
<dbReference type="InterPro" id="IPR036249">
    <property type="entry name" value="Thioredoxin-like_sf"/>
</dbReference>
<comment type="caution">
    <text evidence="2">The sequence shown here is derived from an EMBL/GenBank/DDBJ whole genome shotgun (WGS) entry which is preliminary data.</text>
</comment>
<dbReference type="InterPro" id="IPR000866">
    <property type="entry name" value="AhpC/TSA"/>
</dbReference>
<dbReference type="GO" id="GO:0016491">
    <property type="term" value="F:oxidoreductase activity"/>
    <property type="evidence" value="ECO:0007669"/>
    <property type="project" value="InterPro"/>
</dbReference>
<name>A0A532V0M2_UNCL8</name>
<accession>A0A532V0M2</accession>
<gene>
    <name evidence="2" type="ORF">CEE37_07305</name>
</gene>
<evidence type="ECO:0000313" key="2">
    <source>
        <dbReference type="EMBL" id="TKJ40764.1"/>
    </source>
</evidence>
<feature type="domain" description="Alkyl hydroperoxide reductase subunit C/ Thiol specific antioxidant" evidence="1">
    <location>
        <begin position="3"/>
        <end position="87"/>
    </location>
</feature>
<dbReference type="AlphaFoldDB" id="A0A532V0M2"/>
<dbReference type="Proteomes" id="UP000319619">
    <property type="component" value="Unassembled WGS sequence"/>
</dbReference>
<dbReference type="Gene3D" id="3.40.30.10">
    <property type="entry name" value="Glutaredoxin"/>
    <property type="match status" value="1"/>
</dbReference>
<reference evidence="2 3" key="1">
    <citation type="submission" date="2017-06" db="EMBL/GenBank/DDBJ databases">
        <title>Novel microbial phyla capable of carbon fixation and sulfur reduction in deep-sea sediments.</title>
        <authorList>
            <person name="Huang J."/>
            <person name="Baker B."/>
            <person name="Wang Y."/>
        </authorList>
    </citation>
    <scope>NUCLEOTIDE SEQUENCE [LARGE SCALE GENOMIC DNA]</scope>
    <source>
        <strain evidence="2">B3_LCP</strain>
    </source>
</reference>
<evidence type="ECO:0000259" key="1">
    <source>
        <dbReference type="Pfam" id="PF00578"/>
    </source>
</evidence>
<protein>
    <recommendedName>
        <fullName evidence="1">Alkyl hydroperoxide reductase subunit C/ Thiol specific antioxidant domain-containing protein</fullName>
    </recommendedName>
</protein>